<dbReference type="PANTHER" id="PTHR35586">
    <property type="entry name" value="SLL1691 PROTEIN"/>
    <property type="match status" value="1"/>
</dbReference>
<proteinExistence type="predicted"/>
<dbReference type="Pfam" id="PF11103">
    <property type="entry name" value="DUF2887"/>
    <property type="match status" value="1"/>
</dbReference>
<gene>
    <name evidence="1" type="ordered locus">cce_1711</name>
</gene>
<reference evidence="1 2" key="1">
    <citation type="journal article" date="2008" name="Proc. Natl. Acad. Sci. U.S.A.">
        <title>The genome of Cyanothece 51142, a unicellular diazotrophic cyanobacterium important in the marine nitrogen cycle.</title>
        <authorList>
            <person name="Welsh E.A."/>
            <person name="Liberton M."/>
            <person name="Stoeckel J."/>
            <person name="Loh T."/>
            <person name="Elvitigala T."/>
            <person name="Wang C."/>
            <person name="Wollam A."/>
            <person name="Fulton R.S."/>
            <person name="Clifton S.W."/>
            <person name="Jacobs J.M."/>
            <person name="Aurora R."/>
            <person name="Ghosh B.K."/>
            <person name="Sherman L.A."/>
            <person name="Smith R.D."/>
            <person name="Wilson R.K."/>
            <person name="Pakrasi H.B."/>
        </authorList>
    </citation>
    <scope>NUCLEOTIDE SEQUENCE [LARGE SCALE GENOMIC DNA]</scope>
    <source>
        <strain evidence="2">ATCC 51142 / BH68</strain>
    </source>
</reference>
<dbReference type="Proteomes" id="UP000001203">
    <property type="component" value="Chromosome circular"/>
</dbReference>
<dbReference type="HOGENOM" id="CLU_069065_0_1_3"/>
<evidence type="ECO:0000313" key="1">
    <source>
        <dbReference type="EMBL" id="ACB51061.1"/>
    </source>
</evidence>
<dbReference type="PANTHER" id="PTHR35586:SF2">
    <property type="entry name" value="SLL1542 PROTEIN"/>
    <property type="match status" value="1"/>
</dbReference>
<evidence type="ECO:0000313" key="2">
    <source>
        <dbReference type="Proteomes" id="UP000001203"/>
    </source>
</evidence>
<dbReference type="eggNOG" id="COG5464">
    <property type="taxonomic scope" value="Bacteria"/>
</dbReference>
<dbReference type="InterPro" id="IPR022573">
    <property type="entry name" value="DUF2887"/>
</dbReference>
<organism evidence="1 2">
    <name type="scientific">Crocosphaera subtropica (strain ATCC 51142 / BH68)</name>
    <name type="common">Cyanothece sp. (strain ATCC 51142)</name>
    <dbReference type="NCBI Taxonomy" id="43989"/>
    <lineage>
        <taxon>Bacteria</taxon>
        <taxon>Bacillati</taxon>
        <taxon>Cyanobacteriota</taxon>
        <taxon>Cyanophyceae</taxon>
        <taxon>Oscillatoriophycideae</taxon>
        <taxon>Chroococcales</taxon>
        <taxon>Aphanothecaceae</taxon>
        <taxon>Crocosphaera</taxon>
        <taxon>Crocosphaera subtropica</taxon>
    </lineage>
</organism>
<accession>B1WYP4</accession>
<dbReference type="EMBL" id="CP000806">
    <property type="protein sequence ID" value="ACB51061.1"/>
    <property type="molecule type" value="Genomic_DNA"/>
</dbReference>
<keyword evidence="2" id="KW-1185">Reference proteome</keyword>
<protein>
    <submittedName>
        <fullName evidence="1">CHP1784-containing protein</fullName>
    </submittedName>
</protein>
<dbReference type="InterPro" id="IPR010106">
    <property type="entry name" value="RpnA"/>
</dbReference>
<dbReference type="STRING" id="43989.cce_1711"/>
<dbReference type="NCBIfam" id="TIGR01784">
    <property type="entry name" value="T_den_put_tspse"/>
    <property type="match status" value="1"/>
</dbReference>
<sequence>MKTDTIFYRLFQSFPSIFFELIQLPATEVNNYYFDSVEVKQLSFRIDGVFLPKNNNSNTPIYFCEVEFQKDDNFYGRFFAEIFLYLSKTNLANDWRGVIIYPNHQVETDNIQRYQDMLISGRVTRLYLNELKNLNPTSIALATVQLITLPETKAIDATRQLIQRVRTELTPDQKPEELLQLIETILVYKLPRLSRREVDKNY</sequence>
<name>B1WYP4_CROS5</name>
<dbReference type="KEGG" id="cyt:cce_1711"/>
<dbReference type="AlphaFoldDB" id="B1WYP4"/>